<keyword evidence="3" id="KW-1185">Reference proteome</keyword>
<accession>B9LX03</accession>
<dbReference type="eggNOG" id="arCOG08143">
    <property type="taxonomic scope" value="Archaea"/>
</dbReference>
<dbReference type="EMBL" id="CP001367">
    <property type="protein sequence ID" value="ACM58994.1"/>
    <property type="molecule type" value="Genomic_DNA"/>
</dbReference>
<organism evidence="2 3">
    <name type="scientific">Halorubrum lacusprofundi (strain ATCC 49239 / DSM 5036 / JCM 8891 / ACAM 34)</name>
    <dbReference type="NCBI Taxonomy" id="416348"/>
    <lineage>
        <taxon>Archaea</taxon>
        <taxon>Methanobacteriati</taxon>
        <taxon>Methanobacteriota</taxon>
        <taxon>Stenosarchaea group</taxon>
        <taxon>Halobacteria</taxon>
        <taxon>Halobacteriales</taxon>
        <taxon>Haloferacaceae</taxon>
        <taxon>Halorubrum</taxon>
    </lineage>
</organism>
<dbReference type="HOGENOM" id="CLU_2629588_0_0_2"/>
<gene>
    <name evidence="2" type="ordered locus">Hlac_3484</name>
</gene>
<name>B9LX03_HALLT</name>
<dbReference type="AlphaFoldDB" id="B9LX03"/>
<dbReference type="KEGG" id="hla:Hlac_3484"/>
<geneLocation type="plasmid" evidence="2 3">
    <name>pHLAC01</name>
</geneLocation>
<evidence type="ECO:0000313" key="3">
    <source>
        <dbReference type="Proteomes" id="UP000000740"/>
    </source>
</evidence>
<dbReference type="Proteomes" id="UP000000740">
    <property type="component" value="Plasmid pHLAC01"/>
</dbReference>
<feature type="region of interest" description="Disordered" evidence="1">
    <location>
        <begin position="46"/>
        <end position="77"/>
    </location>
</feature>
<sequence>MVRITNIVVAHLSGMVERLTEDEWDRIEAFAKTPAYARQPELLLPEDAHIDDEIDNKVDDEDATERARPASPVPGER</sequence>
<proteinExistence type="predicted"/>
<protein>
    <submittedName>
        <fullName evidence="2">Uncharacterized protein</fullName>
    </submittedName>
</protein>
<reference evidence="2 3" key="1">
    <citation type="journal article" date="2016" name="Stand. Genomic Sci.">
        <title>Complete genome sequence of the Antarctic Halorubrum lacusprofundi type strain ACAM 34.</title>
        <authorList>
            <person name="Anderson I.J."/>
            <person name="DasSarma P."/>
            <person name="Lucas S."/>
            <person name="Copeland A."/>
            <person name="Lapidus A."/>
            <person name="Del Rio T.G."/>
            <person name="Tice H."/>
            <person name="Dalin E."/>
            <person name="Bruce D.C."/>
            <person name="Goodwin L."/>
            <person name="Pitluck S."/>
            <person name="Sims D."/>
            <person name="Brettin T.S."/>
            <person name="Detter J.C."/>
            <person name="Han C.S."/>
            <person name="Larimer F."/>
            <person name="Hauser L."/>
            <person name="Land M."/>
            <person name="Ivanova N."/>
            <person name="Richardson P."/>
            <person name="Cavicchioli R."/>
            <person name="DasSarma S."/>
            <person name="Woese C.R."/>
            <person name="Kyrpides N.C."/>
        </authorList>
    </citation>
    <scope>NUCLEOTIDE SEQUENCE [LARGE SCALE GENOMIC DNA]</scope>
    <source>
        <strain evidence="3">ATCC 49239 / DSM 5036 / JCM 8891 / ACAM 34</strain>
    </source>
</reference>
<keyword evidence="2" id="KW-0614">Plasmid</keyword>
<feature type="compositionally biased region" description="Acidic residues" evidence="1">
    <location>
        <begin position="49"/>
        <end position="63"/>
    </location>
</feature>
<evidence type="ECO:0000256" key="1">
    <source>
        <dbReference type="SAM" id="MobiDB-lite"/>
    </source>
</evidence>
<evidence type="ECO:0000313" key="2">
    <source>
        <dbReference type="EMBL" id="ACM58994.1"/>
    </source>
</evidence>